<organism evidence="2 3">
    <name type="scientific">Melipona quadrifasciata</name>
    <dbReference type="NCBI Taxonomy" id="166423"/>
    <lineage>
        <taxon>Eukaryota</taxon>
        <taxon>Metazoa</taxon>
        <taxon>Ecdysozoa</taxon>
        <taxon>Arthropoda</taxon>
        <taxon>Hexapoda</taxon>
        <taxon>Insecta</taxon>
        <taxon>Pterygota</taxon>
        <taxon>Neoptera</taxon>
        <taxon>Endopterygota</taxon>
        <taxon>Hymenoptera</taxon>
        <taxon>Apocrita</taxon>
        <taxon>Aculeata</taxon>
        <taxon>Apoidea</taxon>
        <taxon>Anthophila</taxon>
        <taxon>Apidae</taxon>
        <taxon>Melipona</taxon>
    </lineage>
</organism>
<evidence type="ECO:0000256" key="1">
    <source>
        <dbReference type="SAM" id="MobiDB-lite"/>
    </source>
</evidence>
<evidence type="ECO:0000313" key="3">
    <source>
        <dbReference type="Proteomes" id="UP000053105"/>
    </source>
</evidence>
<keyword evidence="3" id="KW-1185">Reference proteome</keyword>
<protein>
    <submittedName>
        <fullName evidence="2">Uncharacterized protein</fullName>
    </submittedName>
</protein>
<accession>A0A0M8ZTT6</accession>
<feature type="region of interest" description="Disordered" evidence="1">
    <location>
        <begin position="1"/>
        <end position="22"/>
    </location>
</feature>
<proteinExistence type="predicted"/>
<evidence type="ECO:0000313" key="2">
    <source>
        <dbReference type="EMBL" id="KOX71010.1"/>
    </source>
</evidence>
<dbReference type="Proteomes" id="UP000053105">
    <property type="component" value="Unassembled WGS sequence"/>
</dbReference>
<gene>
    <name evidence="2" type="ORF">WN51_03551</name>
</gene>
<name>A0A0M8ZTT6_9HYME</name>
<sequence length="92" mass="9995">MQGGSDSFSETIGKLGDDKGPFATEALRPEIISLSEVEFCQICQFPKKKDGKKLLAHSVHVDTCNLSHANGDCTGISGAQHRNFVEYIKLAK</sequence>
<feature type="compositionally biased region" description="Polar residues" evidence="1">
    <location>
        <begin position="1"/>
        <end position="10"/>
    </location>
</feature>
<reference evidence="2 3" key="1">
    <citation type="submission" date="2015-07" db="EMBL/GenBank/DDBJ databases">
        <title>The genome of Melipona quadrifasciata.</title>
        <authorList>
            <person name="Pan H."/>
            <person name="Kapheim K."/>
        </authorList>
    </citation>
    <scope>NUCLEOTIDE SEQUENCE [LARGE SCALE GENOMIC DNA]</scope>
    <source>
        <strain evidence="2">0111107301</strain>
        <tissue evidence="2">Whole body</tissue>
    </source>
</reference>
<dbReference type="EMBL" id="KQ435848">
    <property type="protein sequence ID" value="KOX71010.1"/>
    <property type="molecule type" value="Genomic_DNA"/>
</dbReference>
<dbReference type="AlphaFoldDB" id="A0A0M8ZTT6"/>